<dbReference type="PANTHER" id="PTHR47506:SF1">
    <property type="entry name" value="HTH-TYPE TRANSCRIPTIONAL REGULATOR YJDC"/>
    <property type="match status" value="1"/>
</dbReference>
<proteinExistence type="predicted"/>
<dbReference type="PROSITE" id="PS01081">
    <property type="entry name" value="HTH_TETR_1"/>
    <property type="match status" value="1"/>
</dbReference>
<dbReference type="Pfam" id="PF00440">
    <property type="entry name" value="TetR_N"/>
    <property type="match status" value="1"/>
</dbReference>
<evidence type="ECO:0000313" key="7">
    <source>
        <dbReference type="Proteomes" id="UP000199675"/>
    </source>
</evidence>
<dbReference type="PRINTS" id="PR00455">
    <property type="entry name" value="HTHTETR"/>
</dbReference>
<keyword evidence="3" id="KW-0804">Transcription</keyword>
<dbReference type="SUPFAM" id="SSF48498">
    <property type="entry name" value="Tetracyclin repressor-like, C-terminal domain"/>
    <property type="match status" value="1"/>
</dbReference>
<protein>
    <submittedName>
        <fullName evidence="6">Transcriptional regulator, TetR family</fullName>
    </submittedName>
</protein>
<keyword evidence="7" id="KW-1185">Reference proteome</keyword>
<dbReference type="Gene3D" id="1.10.10.60">
    <property type="entry name" value="Homeodomain-like"/>
    <property type="match status" value="1"/>
</dbReference>
<dbReference type="OrthoDB" id="270177at2"/>
<evidence type="ECO:0000313" key="6">
    <source>
        <dbReference type="EMBL" id="SDW11397.1"/>
    </source>
</evidence>
<evidence type="ECO:0000256" key="1">
    <source>
        <dbReference type="ARBA" id="ARBA00023015"/>
    </source>
</evidence>
<feature type="domain" description="HTH tetR-type" evidence="5">
    <location>
        <begin position="10"/>
        <end position="70"/>
    </location>
</feature>
<name>A0A1H2QW43_9GAMM</name>
<evidence type="ECO:0000256" key="2">
    <source>
        <dbReference type="ARBA" id="ARBA00023125"/>
    </source>
</evidence>
<dbReference type="Pfam" id="PF16925">
    <property type="entry name" value="TetR_C_13"/>
    <property type="match status" value="1"/>
</dbReference>
<dbReference type="InterPro" id="IPR023772">
    <property type="entry name" value="DNA-bd_HTH_TetR-type_CS"/>
</dbReference>
<evidence type="ECO:0000256" key="4">
    <source>
        <dbReference type="PROSITE-ProRule" id="PRU00335"/>
    </source>
</evidence>
<keyword evidence="2 4" id="KW-0238">DNA-binding</keyword>
<gene>
    <name evidence="6" type="ORF">SAMN04487960_101347</name>
</gene>
<accession>A0A1H2QW43</accession>
<dbReference type="SUPFAM" id="SSF46689">
    <property type="entry name" value="Homeodomain-like"/>
    <property type="match status" value="1"/>
</dbReference>
<feature type="DNA-binding region" description="H-T-H motif" evidence="4">
    <location>
        <begin position="33"/>
        <end position="52"/>
    </location>
</feature>
<evidence type="ECO:0000259" key="5">
    <source>
        <dbReference type="PROSITE" id="PS50977"/>
    </source>
</evidence>
<dbReference type="EMBL" id="FNNE01000001">
    <property type="protein sequence ID" value="SDW11397.1"/>
    <property type="molecule type" value="Genomic_DNA"/>
</dbReference>
<dbReference type="RefSeq" id="WP_091811210.1">
    <property type="nucleotide sequence ID" value="NZ_FNNE01000001.1"/>
</dbReference>
<dbReference type="InterPro" id="IPR036271">
    <property type="entry name" value="Tet_transcr_reg_TetR-rel_C_sf"/>
</dbReference>
<sequence length="201" mass="21989">MSLERGRPRSFNEEAVLDAALQVFWRHGFQSASLSELTKATKLNKPSLYGAFGDKKSLYLKVLQRYLNMLVESHGAELDTEKDSKKAIEGYLRSIARMLTSPVLPGGCFIITGTADIGGTIVPKEIEEALKEALNGSEAILAERLHEAQRKGDLPESADPERLAKLFFTLIAGLAVQAKSGAEEDKLNSIIQTAMTAWPGR</sequence>
<dbReference type="Proteomes" id="UP000199675">
    <property type="component" value="Unassembled WGS sequence"/>
</dbReference>
<evidence type="ECO:0000256" key="3">
    <source>
        <dbReference type="ARBA" id="ARBA00023163"/>
    </source>
</evidence>
<keyword evidence="1" id="KW-0805">Transcription regulation</keyword>
<dbReference type="GO" id="GO:0003677">
    <property type="term" value="F:DNA binding"/>
    <property type="evidence" value="ECO:0007669"/>
    <property type="project" value="UniProtKB-UniRule"/>
</dbReference>
<dbReference type="AlphaFoldDB" id="A0A1H2QW43"/>
<dbReference type="PANTHER" id="PTHR47506">
    <property type="entry name" value="TRANSCRIPTIONAL REGULATORY PROTEIN"/>
    <property type="match status" value="1"/>
</dbReference>
<reference evidence="6 7" key="1">
    <citation type="submission" date="2016-10" db="EMBL/GenBank/DDBJ databases">
        <authorList>
            <person name="de Groot N.N."/>
        </authorList>
    </citation>
    <scope>NUCLEOTIDE SEQUENCE [LARGE SCALE GENOMIC DNA]</scope>
    <source>
        <strain evidence="6 7">CGMCC 1.7059</strain>
    </source>
</reference>
<dbReference type="PROSITE" id="PS50977">
    <property type="entry name" value="HTH_TETR_2"/>
    <property type="match status" value="1"/>
</dbReference>
<dbReference type="InterPro" id="IPR001647">
    <property type="entry name" value="HTH_TetR"/>
</dbReference>
<dbReference type="Gene3D" id="1.10.357.10">
    <property type="entry name" value="Tetracycline Repressor, domain 2"/>
    <property type="match status" value="1"/>
</dbReference>
<dbReference type="STRING" id="488533.SAMN04487960_101347"/>
<dbReference type="InterPro" id="IPR011075">
    <property type="entry name" value="TetR_C"/>
</dbReference>
<organism evidence="6 7">
    <name type="scientific">Marinobacter mobilis</name>
    <dbReference type="NCBI Taxonomy" id="488533"/>
    <lineage>
        <taxon>Bacteria</taxon>
        <taxon>Pseudomonadati</taxon>
        <taxon>Pseudomonadota</taxon>
        <taxon>Gammaproteobacteria</taxon>
        <taxon>Pseudomonadales</taxon>
        <taxon>Marinobacteraceae</taxon>
        <taxon>Marinobacter</taxon>
    </lineage>
</organism>
<dbReference type="InterPro" id="IPR009057">
    <property type="entry name" value="Homeodomain-like_sf"/>
</dbReference>